<feature type="region of interest" description="Disordered" evidence="1">
    <location>
        <begin position="137"/>
        <end position="166"/>
    </location>
</feature>
<evidence type="ECO:0000313" key="3">
    <source>
        <dbReference type="EMBL" id="NWZ70943.1"/>
    </source>
</evidence>
<evidence type="ECO:0000256" key="2">
    <source>
        <dbReference type="SAM" id="Phobius"/>
    </source>
</evidence>
<proteinExistence type="predicted"/>
<accession>A0A7K7PTN5</accession>
<protein>
    <submittedName>
        <fullName evidence="3">ABCA1 protein</fullName>
    </submittedName>
</protein>
<evidence type="ECO:0000256" key="1">
    <source>
        <dbReference type="SAM" id="MobiDB-lite"/>
    </source>
</evidence>
<keyword evidence="2" id="KW-1133">Transmembrane helix</keyword>
<organism evidence="3 4">
    <name type="scientific">Acrocephalus arundinaceus</name>
    <name type="common">Great reed-warbler</name>
    <dbReference type="NCBI Taxonomy" id="39621"/>
    <lineage>
        <taxon>Eukaryota</taxon>
        <taxon>Metazoa</taxon>
        <taxon>Chordata</taxon>
        <taxon>Craniata</taxon>
        <taxon>Vertebrata</taxon>
        <taxon>Euteleostomi</taxon>
        <taxon>Archelosauria</taxon>
        <taxon>Archosauria</taxon>
        <taxon>Dinosauria</taxon>
        <taxon>Saurischia</taxon>
        <taxon>Theropoda</taxon>
        <taxon>Coelurosauria</taxon>
        <taxon>Aves</taxon>
        <taxon>Neognathae</taxon>
        <taxon>Neoaves</taxon>
        <taxon>Telluraves</taxon>
        <taxon>Australaves</taxon>
        <taxon>Passeriformes</taxon>
        <taxon>Sylvioidea</taxon>
        <taxon>Sylviidae</taxon>
        <taxon>Acrocephalinae</taxon>
        <taxon>Acrocephalus</taxon>
    </lineage>
</organism>
<reference evidence="3 4" key="1">
    <citation type="submission" date="2019-09" db="EMBL/GenBank/DDBJ databases">
        <title>Bird 10,000 Genomes (B10K) Project - Family phase.</title>
        <authorList>
            <person name="Zhang G."/>
        </authorList>
    </citation>
    <scope>NUCLEOTIDE SEQUENCE [LARGE SCALE GENOMIC DNA]</scope>
    <source>
        <strain evidence="3">OUT-0054</strain>
        <tissue evidence="3">Blood</tissue>
    </source>
</reference>
<dbReference type="EMBL" id="VZST01002510">
    <property type="protein sequence ID" value="NWZ70943.1"/>
    <property type="molecule type" value="Genomic_DNA"/>
</dbReference>
<keyword evidence="2" id="KW-0472">Membrane</keyword>
<gene>
    <name evidence="3" type="primary">Abca1_1</name>
    <name evidence="3" type="ORF">ACRARU_R02004</name>
</gene>
<comment type="caution">
    <text evidence="3">The sequence shown here is derived from an EMBL/GenBank/DDBJ whole genome shotgun (WGS) entry which is preliminary data.</text>
</comment>
<keyword evidence="4" id="KW-1185">Reference proteome</keyword>
<name>A0A7K7PTN5_ACRAR</name>
<keyword evidence="2" id="KW-0812">Transmembrane</keyword>
<evidence type="ECO:0000313" key="4">
    <source>
        <dbReference type="Proteomes" id="UP000549775"/>
    </source>
</evidence>
<feature type="transmembrane region" description="Helical" evidence="2">
    <location>
        <begin position="23"/>
        <end position="42"/>
    </location>
</feature>
<feature type="compositionally biased region" description="Basic and acidic residues" evidence="1">
    <location>
        <begin position="137"/>
        <end position="157"/>
    </location>
</feature>
<dbReference type="AlphaFoldDB" id="A0A7K7PTN5"/>
<feature type="non-terminal residue" evidence="3">
    <location>
        <position position="1"/>
    </location>
</feature>
<feature type="non-terminal residue" evidence="3">
    <location>
        <position position="207"/>
    </location>
</feature>
<sequence length="207" mass="23590">MAVGTQLGLLLWKNFTYRRRQRIQLAIEILWPLFLFLILISVRRSHPPFKQHECHFPNKALPSAGTLPWLQGIICNMNNPCFRHPTAGEAPGVVGNFDGSIVSRLLSEARQVLLRGHGQRLLRSFARLLPALRRLRDSGNQRSGEHRGRGVQRERETPCLTPAPPALSVREYLREDETFSRFLRTNTSLSPELVDELMGARLSPRIV</sequence>
<dbReference type="OrthoDB" id="8061355at2759"/>
<dbReference type="Proteomes" id="UP000549775">
    <property type="component" value="Unassembled WGS sequence"/>
</dbReference>